<dbReference type="SUPFAM" id="SSF47336">
    <property type="entry name" value="ACP-like"/>
    <property type="match status" value="1"/>
</dbReference>
<dbReference type="OrthoDB" id="10253869at2759"/>
<dbReference type="CDD" id="cd04433">
    <property type="entry name" value="AFD_class_I"/>
    <property type="match status" value="1"/>
</dbReference>
<comment type="caution">
    <text evidence="6">The sequence shown here is derived from an EMBL/GenBank/DDBJ whole genome shotgun (WGS) entry which is preliminary data.</text>
</comment>
<comment type="similarity">
    <text evidence="1">Belongs to the ATP-dependent AMP-binding enzyme family.</text>
</comment>
<dbReference type="PANTHER" id="PTHR43201">
    <property type="entry name" value="ACYL-COA SYNTHETASE"/>
    <property type="match status" value="1"/>
</dbReference>
<keyword evidence="7" id="KW-1185">Reference proteome</keyword>
<proteinExistence type="inferred from homology"/>
<dbReference type="InterPro" id="IPR045851">
    <property type="entry name" value="AMP-bd_C_sf"/>
</dbReference>
<dbReference type="InterPro" id="IPR036736">
    <property type="entry name" value="ACP-like_sf"/>
</dbReference>
<dbReference type="Gene3D" id="3.30.300.30">
    <property type="match status" value="1"/>
</dbReference>
<organism evidence="6 7">
    <name type="scientific">Monilinia fructigena</name>
    <dbReference type="NCBI Taxonomy" id="38457"/>
    <lineage>
        <taxon>Eukaryota</taxon>
        <taxon>Fungi</taxon>
        <taxon>Dikarya</taxon>
        <taxon>Ascomycota</taxon>
        <taxon>Pezizomycotina</taxon>
        <taxon>Leotiomycetes</taxon>
        <taxon>Helotiales</taxon>
        <taxon>Sclerotiniaceae</taxon>
        <taxon>Monilinia</taxon>
    </lineage>
</organism>
<sequence length="1116" mass="124194">MTIPTAPGSILPASNSKAECLGVEIPNLNKSLWDIFAAAAGKHPDEEAICSVWQASDHLNPQFKLGRGSSGARTVAVVNNNENEPSKPGLSSAPLRWTYSQLFQKAESLAFWLQQNGCTKGGNLVAFVWNSAEWVLFLWVAARLRMPFVPLDPRSLETDAMHYLNLTHPEVLVVLNSDTLATLKGLHKVKVRISLSDISHDERNWHSLPQIMSRLSIGSSLFALPNEDSVAPGEELAVILFTSGTTSLPKGCPHTASNIWSATYDYDPVARKDGQQHKWLIQTPVWHIFAVGQTIRGWRDGSSVVFPAEKFDVTASLRALQQQNITHVGAVPLLVKALIAHPEFPGKKSLSLLYVTMGGTLIKEEDVRFCKEHLGSDAVIQGFGMTEGSPMVSWRRDDPLLENGHHIGVGKVLPGARLKICSPKSNLPLEKGETGELHIGGTSVISGYLNGVDSGFFYEDEDGKWFVTGDQALIDKDDILYINGRYKDIIIRGGENLAPAKIENCLQDIGIIAQVVGIQDSVAGEVPVVVLQTCPQDVTKSSMVKAIVERLGPIYVPRSILTLEDLQLSAFPTTATGKVRKVVLKAIVNRYSATISEAEGVSPNKQINNQLREVWAELMNSVPEDILLTDPVTDSADSITRLRFCNLLWRKFGHRLYLSDVERNKTIEQQAMLIIEQNAHEDSSATLSGNMIFGERYGSLTVSSQTSWEESHSEQGGGDSILQNHENLTEPASKVMQKFGLTWENDVEDILTIKDTFQEFAKGQRPQSYRHRIAFKVKGFNPGLVRVALERSLSKRPILRTILVGEPGATAVHAVLRPSHVVYDILITQESFSHESEVQETLVDDFGERFEARMFKAIVADIGGKDTALIITLNHSVFDASFAYSWYSDLDMFIQTPDFVSAPTTPFKLFADTHQQYKTSSLALSDINFHIRRLRGRKWPFLPGWITDRLPSAMSINGPTLTWTMNMIQIKPTETCGELLTRMGRDQEELSSHAHAPWYQVLNGLGDEEGPIAKEASMRQVFNWDVSLKYLDSSVNDYKTLSPMGRMDWPDCGFLWNCGMSNTERFCCVVSWDDTQLDAEDINSYASKLLEIIGWISRFENWNNPVSMFQGFPKMT</sequence>
<dbReference type="EMBL" id="QKRW01000005">
    <property type="protein sequence ID" value="RAL66708.1"/>
    <property type="molecule type" value="Genomic_DNA"/>
</dbReference>
<evidence type="ECO:0000256" key="4">
    <source>
        <dbReference type="ARBA" id="ARBA00022598"/>
    </source>
</evidence>
<dbReference type="PROSITE" id="PS00455">
    <property type="entry name" value="AMP_BINDING"/>
    <property type="match status" value="1"/>
</dbReference>
<dbReference type="Gene3D" id="3.30.559.10">
    <property type="entry name" value="Chloramphenicol acetyltransferase-like domain"/>
    <property type="match status" value="1"/>
</dbReference>
<dbReference type="SUPFAM" id="SSF52777">
    <property type="entry name" value="CoA-dependent acyltransferases"/>
    <property type="match status" value="1"/>
</dbReference>
<dbReference type="InterPro" id="IPR020845">
    <property type="entry name" value="AMP-binding_CS"/>
</dbReference>
<dbReference type="AlphaFoldDB" id="A0A395J3I9"/>
<keyword evidence="4" id="KW-0436">Ligase</keyword>
<evidence type="ECO:0000259" key="5">
    <source>
        <dbReference type="Pfam" id="PF00501"/>
    </source>
</evidence>
<evidence type="ECO:0000256" key="1">
    <source>
        <dbReference type="ARBA" id="ARBA00006432"/>
    </source>
</evidence>
<dbReference type="InterPro" id="IPR023213">
    <property type="entry name" value="CAT-like_dom_sf"/>
</dbReference>
<protein>
    <recommendedName>
        <fullName evidence="5">AMP-dependent synthetase/ligase domain-containing protein</fullName>
    </recommendedName>
</protein>
<dbReference type="Gene3D" id="3.40.50.12780">
    <property type="entry name" value="N-terminal domain of ligase-like"/>
    <property type="match status" value="1"/>
</dbReference>
<keyword evidence="2" id="KW-0596">Phosphopantetheine</keyword>
<dbReference type="InterPro" id="IPR000873">
    <property type="entry name" value="AMP-dep_synth/lig_dom"/>
</dbReference>
<evidence type="ECO:0000313" key="6">
    <source>
        <dbReference type="EMBL" id="RAL66708.1"/>
    </source>
</evidence>
<evidence type="ECO:0000313" key="7">
    <source>
        <dbReference type="Proteomes" id="UP000249056"/>
    </source>
</evidence>
<dbReference type="GO" id="GO:0031956">
    <property type="term" value="F:medium-chain fatty acid-CoA ligase activity"/>
    <property type="evidence" value="ECO:0007669"/>
    <property type="project" value="TreeGrafter"/>
</dbReference>
<dbReference type="SUPFAM" id="SSF56801">
    <property type="entry name" value="Acetyl-CoA synthetase-like"/>
    <property type="match status" value="1"/>
</dbReference>
<dbReference type="InterPro" id="IPR042099">
    <property type="entry name" value="ANL_N_sf"/>
</dbReference>
<dbReference type="Proteomes" id="UP000249056">
    <property type="component" value="Unassembled WGS sequence"/>
</dbReference>
<reference evidence="6 7" key="1">
    <citation type="submission" date="2018-06" db="EMBL/GenBank/DDBJ databases">
        <title>Genome Sequence of the Brown Rot Fungal Pathogen Monilinia fructigena.</title>
        <authorList>
            <person name="Landi L."/>
            <person name="De Miccolis Angelini R.M."/>
            <person name="Pollastro S."/>
            <person name="Abate D."/>
            <person name="Faretra F."/>
            <person name="Romanazzi G."/>
        </authorList>
    </citation>
    <scope>NUCLEOTIDE SEQUENCE [LARGE SCALE GENOMIC DNA]</scope>
    <source>
        <strain evidence="6 7">Mfrg269</strain>
    </source>
</reference>
<keyword evidence="3" id="KW-0597">Phosphoprotein</keyword>
<feature type="domain" description="AMP-dependent synthetase/ligase" evidence="5">
    <location>
        <begin position="81"/>
        <end position="449"/>
    </location>
</feature>
<name>A0A395J3I9_9HELO</name>
<dbReference type="PANTHER" id="PTHR43201:SF5">
    <property type="entry name" value="MEDIUM-CHAIN ACYL-COA LIGASE ACSF2, MITOCHONDRIAL"/>
    <property type="match status" value="1"/>
</dbReference>
<accession>A0A395J3I9</accession>
<evidence type="ECO:0000256" key="3">
    <source>
        <dbReference type="ARBA" id="ARBA00022553"/>
    </source>
</evidence>
<evidence type="ECO:0000256" key="2">
    <source>
        <dbReference type="ARBA" id="ARBA00022450"/>
    </source>
</evidence>
<dbReference type="GO" id="GO:0006631">
    <property type="term" value="P:fatty acid metabolic process"/>
    <property type="evidence" value="ECO:0007669"/>
    <property type="project" value="TreeGrafter"/>
</dbReference>
<gene>
    <name evidence="6" type="ORF">DID88_007492</name>
</gene>
<dbReference type="Pfam" id="PF00501">
    <property type="entry name" value="AMP-binding"/>
    <property type="match status" value="1"/>
</dbReference>